<dbReference type="Proteomes" id="UP000241085">
    <property type="component" value="Unassembled WGS sequence"/>
</dbReference>
<dbReference type="PANTHER" id="PTHR35525">
    <property type="entry name" value="BLL6575 PROTEIN"/>
    <property type="match status" value="1"/>
</dbReference>
<feature type="domain" description="Zinc finger CGNR" evidence="1">
    <location>
        <begin position="160"/>
        <end position="202"/>
    </location>
</feature>
<dbReference type="InterPro" id="IPR021005">
    <property type="entry name" value="Znf_CGNR"/>
</dbReference>
<dbReference type="RefSeq" id="WP_107575806.1">
    <property type="nucleotide sequence ID" value="NZ_PZPL01000001.1"/>
</dbReference>
<dbReference type="Gene3D" id="1.10.3300.10">
    <property type="entry name" value="Jann2411-like domain"/>
    <property type="match status" value="1"/>
</dbReference>
<reference evidence="2 3" key="1">
    <citation type="submission" date="2018-03" db="EMBL/GenBank/DDBJ databases">
        <title>Bacteriophage NCPPB3778 and a type I-E CRISPR drive the evolution of the US Biological Select Agent, Rathayibacter toxicus.</title>
        <authorList>
            <person name="Davis E.W.II."/>
            <person name="Tabima J.F."/>
            <person name="Weisberg A.J."/>
            <person name="Dantas Lopes L."/>
            <person name="Wiseman M.S."/>
            <person name="Wiseman M.S."/>
            <person name="Pupko T."/>
            <person name="Belcher M.S."/>
            <person name="Sechler A.J."/>
            <person name="Tancos M.A."/>
            <person name="Schroeder B.K."/>
            <person name="Murray T.D."/>
            <person name="Luster D.G."/>
            <person name="Schneider W.L."/>
            <person name="Rogers E."/>
            <person name="Andreote F.D."/>
            <person name="Grunwald N.J."/>
            <person name="Putnam M.L."/>
            <person name="Chang J.H."/>
        </authorList>
    </citation>
    <scope>NUCLEOTIDE SEQUENCE [LARGE SCALE GENOMIC DNA]</scope>
    <source>
        <strain evidence="2 3">DSM 15933</strain>
    </source>
</reference>
<dbReference type="Pfam" id="PF11706">
    <property type="entry name" value="zf-CGNR"/>
    <property type="match status" value="1"/>
</dbReference>
<gene>
    <name evidence="2" type="ORF">C1I63_09225</name>
</gene>
<name>A0A2T4UYU3_9MICO</name>
<protein>
    <recommendedName>
        <fullName evidence="1">Zinc finger CGNR domain-containing protein</fullName>
    </recommendedName>
</protein>
<sequence>MSATGEPRAIRGRAPSTGQWLEEADGRRWWFDSGSLALDFAFTGAMRGAPGERLPSGEALGAWLAERFDALDEGGREADLADALMLRDAIARLAEAAEQGGSGEPGDVDVLNLFAAMPDIPPMLSGGSRRAGRATAAARQVLSTIAREGVELLGGSGAGRLRRCDAEDCRMLYLDTSRAGTRRWCSMQRCGNRAKVRAHRSRSAARAAGR</sequence>
<dbReference type="SUPFAM" id="SSF160904">
    <property type="entry name" value="Jann2411-like"/>
    <property type="match status" value="1"/>
</dbReference>
<comment type="caution">
    <text evidence="2">The sequence shown here is derived from an EMBL/GenBank/DDBJ whole genome shotgun (WGS) entry which is preliminary data.</text>
</comment>
<evidence type="ECO:0000313" key="2">
    <source>
        <dbReference type="EMBL" id="PTL74699.1"/>
    </source>
</evidence>
<keyword evidence="3" id="KW-1185">Reference proteome</keyword>
<dbReference type="AlphaFoldDB" id="A0A2T4UYU3"/>
<evidence type="ECO:0000313" key="3">
    <source>
        <dbReference type="Proteomes" id="UP000241085"/>
    </source>
</evidence>
<dbReference type="InterPro" id="IPR023286">
    <property type="entry name" value="ABATE_dom_sf"/>
</dbReference>
<dbReference type="EMBL" id="PZPL01000001">
    <property type="protein sequence ID" value="PTL74699.1"/>
    <property type="molecule type" value="Genomic_DNA"/>
</dbReference>
<accession>A0A2T4UYU3</accession>
<dbReference type="InterPro" id="IPR010852">
    <property type="entry name" value="ABATE"/>
</dbReference>
<proteinExistence type="predicted"/>
<dbReference type="Pfam" id="PF07336">
    <property type="entry name" value="ABATE"/>
    <property type="match status" value="1"/>
</dbReference>
<organism evidence="2 3">
    <name type="scientific">Rathayibacter caricis DSM 15933</name>
    <dbReference type="NCBI Taxonomy" id="1328867"/>
    <lineage>
        <taxon>Bacteria</taxon>
        <taxon>Bacillati</taxon>
        <taxon>Actinomycetota</taxon>
        <taxon>Actinomycetes</taxon>
        <taxon>Micrococcales</taxon>
        <taxon>Microbacteriaceae</taxon>
        <taxon>Rathayibacter</taxon>
    </lineage>
</organism>
<dbReference type="PANTHER" id="PTHR35525:SF3">
    <property type="entry name" value="BLL6575 PROTEIN"/>
    <property type="match status" value="1"/>
</dbReference>
<evidence type="ECO:0000259" key="1">
    <source>
        <dbReference type="Pfam" id="PF11706"/>
    </source>
</evidence>